<feature type="coiled-coil region" evidence="1">
    <location>
        <begin position="457"/>
        <end position="487"/>
    </location>
</feature>
<organism evidence="2 3">
    <name type="scientific">Peribacillus deserti</name>
    <dbReference type="NCBI Taxonomy" id="673318"/>
    <lineage>
        <taxon>Bacteria</taxon>
        <taxon>Bacillati</taxon>
        <taxon>Bacillota</taxon>
        <taxon>Bacilli</taxon>
        <taxon>Bacillales</taxon>
        <taxon>Bacillaceae</taxon>
        <taxon>Peribacillus</taxon>
    </lineage>
</organism>
<evidence type="ECO:0000313" key="3">
    <source>
        <dbReference type="Proteomes" id="UP000234748"/>
    </source>
</evidence>
<dbReference type="InterPro" id="IPR027417">
    <property type="entry name" value="P-loop_NTPase"/>
</dbReference>
<dbReference type="Proteomes" id="UP000234748">
    <property type="component" value="Unassembled WGS sequence"/>
</dbReference>
<feature type="coiled-coil region" evidence="1">
    <location>
        <begin position="228"/>
        <end position="258"/>
    </location>
</feature>
<dbReference type="RefSeq" id="WP_101642449.1">
    <property type="nucleotide sequence ID" value="NZ_PGUY01000037.1"/>
</dbReference>
<feature type="coiled-coil region" evidence="1">
    <location>
        <begin position="284"/>
        <end position="396"/>
    </location>
</feature>
<dbReference type="Pfam" id="PF13558">
    <property type="entry name" value="SbcC_Walker_B"/>
    <property type="match status" value="1"/>
</dbReference>
<protein>
    <submittedName>
        <fullName evidence="2">TIGR02680 family protein</fullName>
    </submittedName>
</protein>
<feature type="coiled-coil region" evidence="1">
    <location>
        <begin position="921"/>
        <end position="948"/>
    </location>
</feature>
<name>A0A2N5M5I5_9BACI</name>
<dbReference type="InterPro" id="IPR013496">
    <property type="entry name" value="CHP02680"/>
</dbReference>
<comment type="caution">
    <text evidence="2">The sequence shown here is derived from an EMBL/GenBank/DDBJ whole genome shotgun (WGS) entry which is preliminary data.</text>
</comment>
<proteinExistence type="predicted"/>
<evidence type="ECO:0000256" key="1">
    <source>
        <dbReference type="SAM" id="Coils"/>
    </source>
</evidence>
<feature type="coiled-coil region" evidence="1">
    <location>
        <begin position="734"/>
        <end position="768"/>
    </location>
</feature>
<reference evidence="2 3" key="1">
    <citation type="submission" date="2017-11" db="EMBL/GenBank/DDBJ databases">
        <title>Comparitive Functional Genomics of Dry Heat Resistant strains isolated from the Viking Spacecraft.</title>
        <authorList>
            <person name="Seuylemezian A."/>
            <person name="Cooper K."/>
            <person name="Vaishampayan P."/>
        </authorList>
    </citation>
    <scope>NUCLEOTIDE SEQUENCE [LARGE SCALE GENOMIC DNA]</scope>
    <source>
        <strain evidence="2 3">V1-29</strain>
    </source>
</reference>
<evidence type="ECO:0000313" key="2">
    <source>
        <dbReference type="EMBL" id="PLT29628.1"/>
    </source>
</evidence>
<keyword evidence="3" id="KW-1185">Reference proteome</keyword>
<gene>
    <name evidence="2" type="ORF">CUU66_12030</name>
</gene>
<dbReference type="NCBIfam" id="TIGR02680">
    <property type="entry name" value="TIGR02680 family protein"/>
    <property type="match status" value="1"/>
</dbReference>
<sequence length="1370" mass="161565">METNKWKMNRAGLINFWYYDEEIFDSSDGRLLLRGSNGSGKSVTMQSFLPVLLDGKKSPDRLDPFGSKARRMEDYLLGEKDVGGRDERTGYLFIEYKKELSNQYITTGIGLQAKRHKEMKFWGFVITDNRRIGQDFQLYQTHHSDKIPLSVKELENRLGNGGQVVRSQREYMALVNKYVFGFQSLDSYEELIKLLIQLRSPKLSKDFRPTVIYEILESALPPLADDDLRHLSDTIENMDQARQQLEQLEREQKSAAKLVSVYDQYNRYLLAQKAESVLKTEDRFKIAQDNKMAAERAIKELSEEIGFLEDSRSKLDIRKRVAQGERDRLSRHEVWTLQETLTKTEQHIQALKQDLLRKREQLDYKKRQERQQQVKLDETEANINHFIRETDEYIQEMNVDARDSGFSQHEVNVADFNRAGKGAFDFTVWQKEVSEFTSLLEEVKDDFVRQKQYSDEMERKYKESSELKEAIDKMRNEQSDYEKLFESDKQKLEEKIYRWIKEHEEFAISEEMIREISRAIQFLYETSSFEHIKSFISDSVQGYQEKLLSQKAVLKSGLRTKLQRNADLEEEKLQWENMTDPEPERAEATRVYRESLKSEGKAFIPFYAAVEFHDQVTDQLKERVEAALGEAGILDSLIVPENDGIQDDRCIVPNPSMMGHTLADYLKPDIDNCHHISQELIDDVLRSILIEDPASASGDGNMCIDENGRYRLGGLLGHAPSYGTSRFIGRSSRKRYQQEKIRELEAEIEKIRLEISQYQKGIEQFEHALSISKTWREHFPSDQDLQEIDKNIRQISYQLKEKQHTLAKVDEHYKTAVAEFQFLKQKIKVKTVHVLIKKDLQSFQEALRSIKSYREFLNKLDKTKNSITHSYREQETLLERLEEIQEEIMEGTGLYNIQGEEINKTAAEIQTIHNQLKLKGIDEVRTRIKEVQDELSEVESSLDRVKNDLPTKLVQKEQLKKDLEVIVRELEFWTLLLKNWQEALAHELSNGFIQEIENHPKEISQRFMEDYRKYDRQKVSEQLTKTYFNEQPQLMEYKLTEYDRSHEEPVWFKKEGWTEEHRVHMERWSQQNRRKIMVMEYHGQKVSPYFVSEALNQELRNQQLWLDEQDRNLYEDIILKSVGGILRTRIQRAERWVKQMNTLMESRNSSSGLTFSIAWKPLTAESETEMDTKELVGLLQMNSKFLTEENLEKITRHFQSKILRAKDIIELRNEGNTLHQVLKEVLDYRKWFSFVLSYRREREPKREMTNNAFYKFSGGEKAMAMYIPLFTAAYSRYQEAESDAPYIISLDEAFAGVDENNIRDMFEVVEELGFNFIMNSQALWGDYETISNLSICELVRPKNADFVTVIRYHWDGKTKNLLYKEPILQE</sequence>
<dbReference type="Gene3D" id="3.40.50.300">
    <property type="entry name" value="P-loop containing nucleotide triphosphate hydrolases"/>
    <property type="match status" value="1"/>
</dbReference>
<dbReference type="EMBL" id="PGUY01000037">
    <property type="protein sequence ID" value="PLT29628.1"/>
    <property type="molecule type" value="Genomic_DNA"/>
</dbReference>
<accession>A0A2N5M5I5</accession>
<dbReference type="OrthoDB" id="9776649at2"/>
<keyword evidence="1" id="KW-0175">Coiled coil</keyword>
<dbReference type="SUPFAM" id="SSF52540">
    <property type="entry name" value="P-loop containing nucleoside triphosphate hydrolases"/>
    <property type="match status" value="1"/>
</dbReference>